<keyword evidence="4" id="KW-0804">Transcription</keyword>
<comment type="similarity">
    <text evidence="1">Belongs to the sigma-70 factor family. ECF subfamily.</text>
</comment>
<evidence type="ECO:0000256" key="1">
    <source>
        <dbReference type="ARBA" id="ARBA00010641"/>
    </source>
</evidence>
<dbReference type="Proteomes" id="UP000192980">
    <property type="component" value="Unassembled WGS sequence"/>
</dbReference>
<accession>A0A1X7J0M6</accession>
<evidence type="ECO:0000256" key="4">
    <source>
        <dbReference type="ARBA" id="ARBA00023163"/>
    </source>
</evidence>
<dbReference type="GO" id="GO:0006352">
    <property type="term" value="P:DNA-templated transcription initiation"/>
    <property type="evidence" value="ECO:0007669"/>
    <property type="project" value="InterPro"/>
</dbReference>
<dbReference type="InterPro" id="IPR039425">
    <property type="entry name" value="RNA_pol_sigma-70-like"/>
</dbReference>
<organism evidence="7 8">
    <name type="scientific">Sphingobacterium psychroaquaticum</name>
    <dbReference type="NCBI Taxonomy" id="561061"/>
    <lineage>
        <taxon>Bacteria</taxon>
        <taxon>Pseudomonadati</taxon>
        <taxon>Bacteroidota</taxon>
        <taxon>Sphingobacteriia</taxon>
        <taxon>Sphingobacteriales</taxon>
        <taxon>Sphingobacteriaceae</taxon>
        <taxon>Sphingobacterium</taxon>
    </lineage>
</organism>
<protein>
    <submittedName>
        <fullName evidence="7">RNA polymerase sigma-70 factor, ECF subfamily</fullName>
    </submittedName>
</protein>
<dbReference type="GO" id="GO:0003677">
    <property type="term" value="F:DNA binding"/>
    <property type="evidence" value="ECO:0007669"/>
    <property type="project" value="InterPro"/>
</dbReference>
<dbReference type="InterPro" id="IPR013325">
    <property type="entry name" value="RNA_pol_sigma_r2"/>
</dbReference>
<keyword evidence="2" id="KW-0805">Transcription regulation</keyword>
<dbReference type="SUPFAM" id="SSF88659">
    <property type="entry name" value="Sigma3 and sigma4 domains of RNA polymerase sigma factors"/>
    <property type="match status" value="1"/>
</dbReference>
<evidence type="ECO:0000256" key="3">
    <source>
        <dbReference type="ARBA" id="ARBA00023082"/>
    </source>
</evidence>
<dbReference type="Gene3D" id="1.10.10.10">
    <property type="entry name" value="Winged helix-like DNA-binding domain superfamily/Winged helix DNA-binding domain"/>
    <property type="match status" value="1"/>
</dbReference>
<gene>
    <name evidence="7" type="ORF">SAMN05660862_1312</name>
</gene>
<evidence type="ECO:0000256" key="2">
    <source>
        <dbReference type="ARBA" id="ARBA00023015"/>
    </source>
</evidence>
<keyword evidence="8" id="KW-1185">Reference proteome</keyword>
<feature type="domain" description="RNA polymerase sigma-70 region 2" evidence="5">
    <location>
        <begin position="25"/>
        <end position="91"/>
    </location>
</feature>
<reference evidence="7 8" key="1">
    <citation type="submission" date="2017-04" db="EMBL/GenBank/DDBJ databases">
        <authorList>
            <person name="Afonso C.L."/>
            <person name="Miller P.J."/>
            <person name="Scott M.A."/>
            <person name="Spackman E."/>
            <person name="Goraichik I."/>
            <person name="Dimitrov K.M."/>
            <person name="Suarez D.L."/>
            <person name="Swayne D.E."/>
        </authorList>
    </citation>
    <scope>NUCLEOTIDE SEQUENCE [LARGE SCALE GENOMIC DNA]</scope>
    <source>
        <strain evidence="7 8">DSM 22418</strain>
    </source>
</reference>
<dbReference type="Gene3D" id="1.10.1740.10">
    <property type="match status" value="1"/>
</dbReference>
<feature type="domain" description="RNA polymerase sigma factor 70 region 4 type 2" evidence="6">
    <location>
        <begin position="126"/>
        <end position="176"/>
    </location>
</feature>
<dbReference type="GO" id="GO:0016987">
    <property type="term" value="F:sigma factor activity"/>
    <property type="evidence" value="ECO:0007669"/>
    <property type="project" value="UniProtKB-KW"/>
</dbReference>
<dbReference type="RefSeq" id="WP_085472496.1">
    <property type="nucleotide sequence ID" value="NZ_FXAU01000002.1"/>
</dbReference>
<dbReference type="AlphaFoldDB" id="A0A1X7J0M6"/>
<keyword evidence="3" id="KW-0731">Sigma factor</keyword>
<proteinExistence type="inferred from homology"/>
<dbReference type="PANTHER" id="PTHR43133:SF46">
    <property type="entry name" value="RNA POLYMERASE SIGMA-70 FACTOR ECF SUBFAMILY"/>
    <property type="match status" value="1"/>
</dbReference>
<dbReference type="OrthoDB" id="659948at2"/>
<evidence type="ECO:0000259" key="6">
    <source>
        <dbReference type="Pfam" id="PF08281"/>
    </source>
</evidence>
<evidence type="ECO:0000313" key="8">
    <source>
        <dbReference type="Proteomes" id="UP000192980"/>
    </source>
</evidence>
<evidence type="ECO:0000313" key="7">
    <source>
        <dbReference type="EMBL" id="SMG21050.1"/>
    </source>
</evidence>
<dbReference type="InterPro" id="IPR013324">
    <property type="entry name" value="RNA_pol_sigma_r3/r4-like"/>
</dbReference>
<dbReference type="EMBL" id="FXAU01000002">
    <property type="protein sequence ID" value="SMG21050.1"/>
    <property type="molecule type" value="Genomic_DNA"/>
</dbReference>
<dbReference type="SUPFAM" id="SSF88946">
    <property type="entry name" value="Sigma2 domain of RNA polymerase sigma factors"/>
    <property type="match status" value="1"/>
</dbReference>
<dbReference type="InterPro" id="IPR036388">
    <property type="entry name" value="WH-like_DNA-bd_sf"/>
</dbReference>
<dbReference type="NCBIfam" id="TIGR02937">
    <property type="entry name" value="sigma70-ECF"/>
    <property type="match status" value="1"/>
</dbReference>
<dbReference type="InterPro" id="IPR007627">
    <property type="entry name" value="RNA_pol_sigma70_r2"/>
</dbReference>
<dbReference type="PANTHER" id="PTHR43133">
    <property type="entry name" value="RNA POLYMERASE ECF-TYPE SIGMA FACTO"/>
    <property type="match status" value="1"/>
</dbReference>
<dbReference type="Pfam" id="PF04542">
    <property type="entry name" value="Sigma70_r2"/>
    <property type="match status" value="1"/>
</dbReference>
<sequence>MTNLNDVQLLALVKEDNRQAFSIVVDRYSAILYRFVRKRITSNEDAQDIIQEVFASLWNRRLHIEITESLYPYLFKAAKYETIDHLIKQQKEITRLSTLFAPPHNATLCADNLEDTLLAKELAQLIDYEVDKMPQTMKSAFTMSRKDAKSIKEIARELALSEQTVKNNITLAVSRLRLKFK</sequence>
<evidence type="ECO:0000259" key="5">
    <source>
        <dbReference type="Pfam" id="PF04542"/>
    </source>
</evidence>
<dbReference type="Pfam" id="PF08281">
    <property type="entry name" value="Sigma70_r4_2"/>
    <property type="match status" value="1"/>
</dbReference>
<dbReference type="InterPro" id="IPR013249">
    <property type="entry name" value="RNA_pol_sigma70_r4_t2"/>
</dbReference>
<name>A0A1X7J0M6_9SPHI</name>
<dbReference type="InterPro" id="IPR014284">
    <property type="entry name" value="RNA_pol_sigma-70_dom"/>
</dbReference>
<dbReference type="STRING" id="561061.SAMN05660862_1312"/>